<accession>A0A3G5A5Y5</accession>
<evidence type="ECO:0000313" key="1">
    <source>
        <dbReference type="EMBL" id="AYV82432.1"/>
    </source>
</evidence>
<proteinExistence type="predicted"/>
<sequence>MSANLNGFSVKILGNGVDFFKRDNYNYFSVPHKGEYKIKLGNNRETKVDAQVTIGGEDVGTWRVGPYSTITLQRPANINRKFTFVAEDSTIAKNTGVKQNSYNNGLISVLFKPAKLSFITPQTYSCEFDSCCNASSRVKSTNRSSSGATILGDPSTQHFASAERITDYDYENISTINLRLVIAKRESYVPLSTVRSTSIPPRVDEIYDPFY</sequence>
<protein>
    <submittedName>
        <fullName evidence="1">Uncharacterized protein</fullName>
    </submittedName>
</protein>
<dbReference type="EMBL" id="MK072383">
    <property type="protein sequence ID" value="AYV82432.1"/>
    <property type="molecule type" value="Genomic_DNA"/>
</dbReference>
<reference evidence="1" key="1">
    <citation type="submission" date="2018-10" db="EMBL/GenBank/DDBJ databases">
        <title>Hidden diversity of soil giant viruses.</title>
        <authorList>
            <person name="Schulz F."/>
            <person name="Alteio L."/>
            <person name="Goudeau D."/>
            <person name="Ryan E.M."/>
            <person name="Malmstrom R.R."/>
            <person name="Blanchard J."/>
            <person name="Woyke T."/>
        </authorList>
    </citation>
    <scope>NUCLEOTIDE SEQUENCE</scope>
    <source>
        <strain evidence="1">HYV1</strain>
    </source>
</reference>
<gene>
    <name evidence="1" type="ORF">Hyperionvirus1_11</name>
</gene>
<organism evidence="1">
    <name type="scientific">Hyperionvirus sp</name>
    <dbReference type="NCBI Taxonomy" id="2487770"/>
    <lineage>
        <taxon>Viruses</taxon>
        <taxon>Varidnaviria</taxon>
        <taxon>Bamfordvirae</taxon>
        <taxon>Nucleocytoviricota</taxon>
        <taxon>Megaviricetes</taxon>
        <taxon>Imitervirales</taxon>
        <taxon>Mimiviridae</taxon>
        <taxon>Klosneuvirinae</taxon>
    </lineage>
</organism>
<name>A0A3G5A5Y5_9VIRU</name>